<gene>
    <name evidence="1" type="ORF">A4Z71_02445</name>
</gene>
<evidence type="ECO:0008006" key="3">
    <source>
        <dbReference type="Google" id="ProtNLM"/>
    </source>
</evidence>
<evidence type="ECO:0000313" key="1">
    <source>
        <dbReference type="EMBL" id="AOY55869.1"/>
    </source>
</evidence>
<keyword evidence="2" id="KW-1185">Reference proteome</keyword>
<reference evidence="1 2" key="1">
    <citation type="journal article" date="2016" name="Biochim. Biophys. Acta">
        <title>Photochemical characterization of actinorhodopsin and its functional existence in the natural host.</title>
        <authorList>
            <person name="Nakamura S."/>
            <person name="Kikukawa T."/>
            <person name="Tamogami J."/>
            <person name="Kamiya M."/>
            <person name="Aizawa T."/>
            <person name="Hahn M.W."/>
            <person name="Ihara K."/>
            <person name="Kamo N."/>
            <person name="Demura M."/>
        </authorList>
    </citation>
    <scope>NUCLEOTIDE SEQUENCE [LARGE SCALE GENOMIC DNA]</scope>
    <source>
        <strain evidence="1 2">MWH-Dar1</strain>
    </source>
</reference>
<dbReference type="Proteomes" id="UP000243784">
    <property type="component" value="Chromosome"/>
</dbReference>
<organism evidence="1 2">
    <name type="scientific">Candidatus Rhodoluna planktonica</name>
    <dbReference type="NCBI Taxonomy" id="535712"/>
    <lineage>
        <taxon>Bacteria</taxon>
        <taxon>Bacillati</taxon>
        <taxon>Actinomycetota</taxon>
        <taxon>Actinomycetes</taxon>
        <taxon>Micrococcales</taxon>
        <taxon>Microbacteriaceae</taxon>
        <taxon>Luna cluster</taxon>
        <taxon>Luna-1 subcluster</taxon>
        <taxon>Rhodoluna</taxon>
    </lineage>
</organism>
<proteinExistence type="predicted"/>
<protein>
    <recommendedName>
        <fullName evidence="3">ATP/GTP-binding protein</fullName>
    </recommendedName>
</protein>
<dbReference type="STRING" id="535712.A4Z71_02445"/>
<dbReference type="KEGG" id="rpla:A4Z71_02445"/>
<accession>A0A1D9DYJ4</accession>
<evidence type="ECO:0000313" key="2">
    <source>
        <dbReference type="Proteomes" id="UP000243784"/>
    </source>
</evidence>
<dbReference type="EMBL" id="CP015208">
    <property type="protein sequence ID" value="AOY55869.1"/>
    <property type="molecule type" value="Genomic_DNA"/>
</dbReference>
<name>A0A1D9DYJ4_9MICO</name>
<dbReference type="AlphaFoldDB" id="A0A1D9DYJ4"/>
<sequence length="98" mass="11175">MPRSNRPRNAKKAEPVELNLALIKTGFRKTEIKRGTEYTVQSTTGLNSEDDKSWVCPHCQIQIAKGTAHLVAWDTIRGVETRRHFHSNCWKAFQGVLL</sequence>